<evidence type="ECO:0000256" key="8">
    <source>
        <dbReference type="ARBA" id="ARBA00023224"/>
    </source>
</evidence>
<dbReference type="PANTHER" id="PTHR24228:SF53">
    <property type="entry name" value="MELATONIN RECEPTOR TYPE 1A"/>
    <property type="match status" value="1"/>
</dbReference>
<comment type="subcellular location">
    <subcellularLocation>
        <location evidence="1">Cell membrane</location>
        <topology evidence="1">Multi-pass membrane protein</topology>
    </subcellularLocation>
</comment>
<dbReference type="InterPro" id="IPR017452">
    <property type="entry name" value="GPCR_Rhodpsn_7TM"/>
</dbReference>
<proteinExistence type="predicted"/>
<evidence type="ECO:0000256" key="6">
    <source>
        <dbReference type="ARBA" id="ARBA00023136"/>
    </source>
</evidence>
<keyword evidence="8" id="KW-0807">Transducer</keyword>
<dbReference type="EMBL" id="MK787320">
    <property type="protein sequence ID" value="QFX66613.1"/>
    <property type="molecule type" value="Genomic_DNA"/>
</dbReference>
<keyword evidence="2" id="KW-1003">Cell membrane</keyword>
<evidence type="ECO:0000256" key="2">
    <source>
        <dbReference type="ARBA" id="ARBA00022475"/>
    </source>
</evidence>
<dbReference type="GO" id="GO:0008502">
    <property type="term" value="F:melatonin receptor activity"/>
    <property type="evidence" value="ECO:0007669"/>
    <property type="project" value="InterPro"/>
</dbReference>
<feature type="transmembrane region" description="Helical" evidence="10">
    <location>
        <begin position="125"/>
        <end position="143"/>
    </location>
</feature>
<sequence>MDWRWTPFKHDINRCCYFCQNPKYNSLYRRGNALYCVLLIWMLTLMAKVPHLCVGTLKNYPRVYSCTFTRDDVSFDTIAKVAVHFSVPIILDIFCYLRILALLLQDIWMVKPGHQPKMKPLDFKNFDAMFVVFVLFTICWDPLNFIGLHLASDPRRHGAHDPQNGLFVASYYMGVFQQLPSMRSYMDY</sequence>
<keyword evidence="7 12" id="KW-0675">Receptor</keyword>
<dbReference type="AlphaFoldDB" id="A0A5P9VKS0"/>
<feature type="transmembrane region" description="Helical" evidence="10">
    <location>
        <begin position="77"/>
        <end position="104"/>
    </location>
</feature>
<keyword evidence="4 10" id="KW-1133">Transmembrane helix</keyword>
<evidence type="ECO:0000256" key="9">
    <source>
        <dbReference type="ARBA" id="ARBA00040985"/>
    </source>
</evidence>
<reference evidence="12" key="1">
    <citation type="submission" date="2019-04" db="EMBL/GenBank/DDBJ databases">
        <authorList>
            <person name="Yahaya M.S."/>
            <person name="Salisi M.S."/>
            <person name="Isa N.M.M.D."/>
            <person name="Haron A.W."/>
        </authorList>
    </citation>
    <scope>NUCLEOTIDE SEQUENCE</scope>
    <source>
        <strain evidence="12">UPM_DEER13</strain>
    </source>
</reference>
<dbReference type="InterPro" id="IPR000276">
    <property type="entry name" value="GPCR_Rhodpsn"/>
</dbReference>
<dbReference type="PRINTS" id="PR00237">
    <property type="entry name" value="GPCRRHODOPSN"/>
</dbReference>
<accession>A0A5P9VKS0</accession>
<evidence type="ECO:0000313" key="12">
    <source>
        <dbReference type="EMBL" id="QFX66613.1"/>
    </source>
</evidence>
<keyword evidence="5" id="KW-0297">G-protein coupled receptor</keyword>
<feature type="transmembrane region" description="Helical" evidence="10">
    <location>
        <begin position="33"/>
        <end position="57"/>
    </location>
</feature>
<dbReference type="PRINTS" id="PR00857">
    <property type="entry name" value="MELATONINR"/>
</dbReference>
<dbReference type="PROSITE" id="PS50262">
    <property type="entry name" value="G_PROTEIN_RECEP_F1_2"/>
    <property type="match status" value="1"/>
</dbReference>
<dbReference type="SUPFAM" id="SSF81321">
    <property type="entry name" value="Family A G protein-coupled receptor-like"/>
    <property type="match status" value="1"/>
</dbReference>
<evidence type="ECO:0000256" key="7">
    <source>
        <dbReference type="ARBA" id="ARBA00023170"/>
    </source>
</evidence>
<protein>
    <recommendedName>
        <fullName evidence="9">Melatonin receptor type 1A</fullName>
    </recommendedName>
</protein>
<evidence type="ECO:0000256" key="5">
    <source>
        <dbReference type="ARBA" id="ARBA00023040"/>
    </source>
</evidence>
<evidence type="ECO:0000256" key="3">
    <source>
        <dbReference type="ARBA" id="ARBA00022692"/>
    </source>
</evidence>
<evidence type="ECO:0000259" key="11">
    <source>
        <dbReference type="PROSITE" id="PS50262"/>
    </source>
</evidence>
<dbReference type="GO" id="GO:0005886">
    <property type="term" value="C:plasma membrane"/>
    <property type="evidence" value="ECO:0007669"/>
    <property type="project" value="UniProtKB-SubCell"/>
</dbReference>
<evidence type="ECO:0000256" key="4">
    <source>
        <dbReference type="ARBA" id="ARBA00022989"/>
    </source>
</evidence>
<name>A0A5P9VKS0_AXIAX</name>
<dbReference type="Pfam" id="PF00001">
    <property type="entry name" value="7tm_1"/>
    <property type="match status" value="1"/>
</dbReference>
<feature type="domain" description="G-protein coupled receptors family 1 profile" evidence="11">
    <location>
        <begin position="1"/>
        <end position="148"/>
    </location>
</feature>
<evidence type="ECO:0000256" key="10">
    <source>
        <dbReference type="SAM" id="Phobius"/>
    </source>
</evidence>
<evidence type="ECO:0000256" key="1">
    <source>
        <dbReference type="ARBA" id="ARBA00004651"/>
    </source>
</evidence>
<keyword evidence="3 10" id="KW-0812">Transmembrane</keyword>
<keyword evidence="6 10" id="KW-0472">Membrane</keyword>
<dbReference type="Gene3D" id="1.20.1070.10">
    <property type="entry name" value="Rhodopsin 7-helix transmembrane proteins"/>
    <property type="match status" value="1"/>
</dbReference>
<organism evidence="12">
    <name type="scientific">Axis axis</name>
    <name type="common">Axis deer</name>
    <name type="synonym">Chital</name>
    <dbReference type="NCBI Taxonomy" id="30531"/>
    <lineage>
        <taxon>Eukaryota</taxon>
        <taxon>Metazoa</taxon>
        <taxon>Chordata</taxon>
        <taxon>Craniata</taxon>
        <taxon>Vertebrata</taxon>
        <taxon>Euteleostomi</taxon>
        <taxon>Mammalia</taxon>
        <taxon>Eutheria</taxon>
        <taxon>Laurasiatheria</taxon>
        <taxon>Artiodactyla</taxon>
        <taxon>Ruminantia</taxon>
        <taxon>Pecora</taxon>
        <taxon>Cervidae</taxon>
        <taxon>Cervinae</taxon>
        <taxon>Axis</taxon>
    </lineage>
</organism>
<dbReference type="InterPro" id="IPR000025">
    <property type="entry name" value="Melatonin_rcpt"/>
</dbReference>
<dbReference type="PANTHER" id="PTHR24228">
    <property type="entry name" value="B2 BRADYKININ RECEPTOR/ANGIOTENSIN II RECEPTOR"/>
    <property type="match status" value="1"/>
</dbReference>